<sequence length="691" mass="79821">MDTIVSSSNHSPLFSKNTYLRIISNIQSEEKCRNIHVTVEFQTGSSLQTELVIKLTDDDDPFFLYELHINAEDFKNLKQEEKIVVDFNTFPEHVIGYLKLCIRDQHIDITPGNGSRYQLQLVSGEPQLTNGQVYLRVVEISSFKHLTHLSLMFTSANDYEVRSYLARCLQLKKTDYNQLYNEYEKLKRELESTQSNLKEKNTNFEKLKMEWDSNNSSIIGKHMQELAEEKEKALQERTSLQQKIENDRRELEQTHARNVRDMQERLSKLEETTKELTSLKYRNEITISELSSKLTTLTDEHQQAKDEIIKYRKTNTTLENDIHQYEKTVNHLRTKIALVEQEVKGKQEFIQQTNDRLAMEQDSKKKYEETVQLKMEKMSELKRDLAKANEIIIRFGGDLKKCQSDLQKKQQELSKSEEKMKTKDQIATKQERILQEKERELAAIQKENTDVTNKLEKTNDSYKKLTEQHNEAKELLKKNEALINYLNHKLTEYQNIPSQQQQQQARLLNGNMTLDTSSTASTNHFRPTSYLSNSHSNSEPHSMRHVAQFPSLQTHYEPMNKSQGTTWNSSTTNHQMPISSTLNTSTSGSVRHHSASNGDLKDNNEQNSMNPPVSSRIDPKYFQFSSTMPTSTLPLRSSVSAGNVQNSARTNTTTTSSNSNKLLSAQQNRPTRQHSVNTTPLASAYSSEKQM</sequence>
<feature type="compositionally biased region" description="Polar residues" evidence="7">
    <location>
        <begin position="558"/>
        <end position="589"/>
    </location>
</feature>
<feature type="compositionally biased region" description="Polar residues" evidence="7">
    <location>
        <begin position="514"/>
        <end position="540"/>
    </location>
</feature>
<dbReference type="EMBL" id="CAJOAY010000743">
    <property type="protein sequence ID" value="CAF3726916.1"/>
    <property type="molecule type" value="Genomic_DNA"/>
</dbReference>
<dbReference type="EMBL" id="CAJNON010000362">
    <property type="protein sequence ID" value="CAF1220276.1"/>
    <property type="molecule type" value="Genomic_DNA"/>
</dbReference>
<dbReference type="Proteomes" id="UP000663891">
    <property type="component" value="Unassembled WGS sequence"/>
</dbReference>
<evidence type="ECO:0000256" key="7">
    <source>
        <dbReference type="SAM" id="MobiDB-lite"/>
    </source>
</evidence>
<evidence type="ECO:0000256" key="3">
    <source>
        <dbReference type="ARBA" id="ARBA00023054"/>
    </source>
</evidence>
<feature type="region of interest" description="Disordered" evidence="7">
    <location>
        <begin position="558"/>
        <end position="691"/>
    </location>
</feature>
<evidence type="ECO:0000256" key="1">
    <source>
        <dbReference type="ARBA" id="ARBA00004300"/>
    </source>
</evidence>
<keyword evidence="2" id="KW-0963">Cytoplasm</keyword>
<dbReference type="PANTHER" id="PTHR44281:SF2">
    <property type="entry name" value="SPINDLE ASSEMBLY ABNORMAL PROTEIN 6 HOMOLOG"/>
    <property type="match status" value="1"/>
</dbReference>
<comment type="subcellular location">
    <subcellularLocation>
        <location evidence="1">Cytoplasm</location>
        <location evidence="1">Cytoskeleton</location>
        <location evidence="1">Microtubule organizing center</location>
        <location evidence="1">Centrosome</location>
    </subcellularLocation>
</comment>
<feature type="compositionally biased region" description="Low complexity" evidence="7">
    <location>
        <begin position="650"/>
        <end position="660"/>
    </location>
</feature>
<evidence type="ECO:0000313" key="9">
    <source>
        <dbReference type="EMBL" id="CAF1220276.1"/>
    </source>
</evidence>
<dbReference type="InterPro" id="IPR038558">
    <property type="entry name" value="SAS-6_N_sf"/>
</dbReference>
<dbReference type="InterPro" id="IPR032396">
    <property type="entry name" value="SAS-6_N"/>
</dbReference>
<dbReference type="AlphaFoldDB" id="A0A814XTN9"/>
<feature type="compositionally biased region" description="Polar residues" evidence="7">
    <location>
        <begin position="661"/>
        <end position="691"/>
    </location>
</feature>
<evidence type="ECO:0000256" key="2">
    <source>
        <dbReference type="ARBA" id="ARBA00022490"/>
    </source>
</evidence>
<dbReference type="Pfam" id="PF16531">
    <property type="entry name" value="SAS-6_N"/>
    <property type="match status" value="1"/>
</dbReference>
<evidence type="ECO:0000313" key="11">
    <source>
        <dbReference type="Proteomes" id="UP000663891"/>
    </source>
</evidence>
<dbReference type="PANTHER" id="PTHR44281">
    <property type="entry name" value="SPINDLE ASSEMBLY ABNORMAL PROTEIN 6 HOMOLOG"/>
    <property type="match status" value="1"/>
</dbReference>
<evidence type="ECO:0000256" key="5">
    <source>
        <dbReference type="ARBA" id="ARBA00023306"/>
    </source>
</evidence>
<dbReference type="GO" id="GO:0007099">
    <property type="term" value="P:centriole replication"/>
    <property type="evidence" value="ECO:0007669"/>
    <property type="project" value="TreeGrafter"/>
</dbReference>
<keyword evidence="4" id="KW-0206">Cytoskeleton</keyword>
<evidence type="ECO:0000256" key="4">
    <source>
        <dbReference type="ARBA" id="ARBA00023212"/>
    </source>
</evidence>
<dbReference type="Gene3D" id="2.170.210.20">
    <property type="entry name" value="Spindle assembly abnormal protein 6, N-terminal domain"/>
    <property type="match status" value="1"/>
</dbReference>
<dbReference type="OrthoDB" id="49058at2759"/>
<feature type="domain" description="Spindle assembly abnormal protein 6 N-terminal" evidence="8">
    <location>
        <begin position="13"/>
        <end position="153"/>
    </location>
</feature>
<comment type="caution">
    <text evidence="9">The sequence shown here is derived from an EMBL/GenBank/DDBJ whole genome shotgun (WGS) entry which is preliminary data.</text>
</comment>
<accession>A0A814XTN9</accession>
<dbReference type="GO" id="GO:0005814">
    <property type="term" value="C:centriole"/>
    <property type="evidence" value="ECO:0007669"/>
    <property type="project" value="TreeGrafter"/>
</dbReference>
<feature type="region of interest" description="Disordered" evidence="7">
    <location>
        <begin position="514"/>
        <end position="541"/>
    </location>
</feature>
<evidence type="ECO:0000313" key="10">
    <source>
        <dbReference type="EMBL" id="CAF3726916.1"/>
    </source>
</evidence>
<feature type="compositionally biased region" description="Polar residues" evidence="7">
    <location>
        <begin position="623"/>
        <end position="649"/>
    </location>
</feature>
<keyword evidence="3 6" id="KW-0175">Coiled coil</keyword>
<feature type="coiled-coil region" evidence="6">
    <location>
        <begin position="169"/>
        <end position="482"/>
    </location>
</feature>
<dbReference type="Proteomes" id="UP000663881">
    <property type="component" value="Unassembled WGS sequence"/>
</dbReference>
<keyword evidence="5" id="KW-0131">Cell cycle</keyword>
<proteinExistence type="predicted"/>
<reference evidence="9" key="1">
    <citation type="submission" date="2021-02" db="EMBL/GenBank/DDBJ databases">
        <authorList>
            <person name="Nowell W R."/>
        </authorList>
    </citation>
    <scope>NUCLEOTIDE SEQUENCE</scope>
</reference>
<name>A0A814XTN9_9BILA</name>
<gene>
    <name evidence="10" type="ORF">OKA104_LOCUS14228</name>
    <name evidence="9" type="ORF">VCS650_LOCUS26677</name>
</gene>
<protein>
    <recommendedName>
        <fullName evidence="8">Spindle assembly abnormal protein 6 N-terminal domain-containing protein</fullName>
    </recommendedName>
</protein>
<evidence type="ECO:0000256" key="6">
    <source>
        <dbReference type="SAM" id="Coils"/>
    </source>
</evidence>
<organism evidence="9 11">
    <name type="scientific">Adineta steineri</name>
    <dbReference type="NCBI Taxonomy" id="433720"/>
    <lineage>
        <taxon>Eukaryota</taxon>
        <taxon>Metazoa</taxon>
        <taxon>Spiralia</taxon>
        <taxon>Gnathifera</taxon>
        <taxon>Rotifera</taxon>
        <taxon>Eurotatoria</taxon>
        <taxon>Bdelloidea</taxon>
        <taxon>Adinetida</taxon>
        <taxon>Adinetidae</taxon>
        <taxon>Adineta</taxon>
    </lineage>
</organism>
<dbReference type="CDD" id="cd10142">
    <property type="entry name" value="HD_SAS6_N"/>
    <property type="match status" value="1"/>
</dbReference>
<evidence type="ECO:0000259" key="8">
    <source>
        <dbReference type="Pfam" id="PF16531"/>
    </source>
</evidence>
<dbReference type="GO" id="GO:0005813">
    <property type="term" value="C:centrosome"/>
    <property type="evidence" value="ECO:0007669"/>
    <property type="project" value="UniProtKB-SubCell"/>
</dbReference>